<organism evidence="3 4">
    <name type="scientific">Phialocephala subalpina</name>
    <dbReference type="NCBI Taxonomy" id="576137"/>
    <lineage>
        <taxon>Eukaryota</taxon>
        <taxon>Fungi</taxon>
        <taxon>Dikarya</taxon>
        <taxon>Ascomycota</taxon>
        <taxon>Pezizomycotina</taxon>
        <taxon>Leotiomycetes</taxon>
        <taxon>Helotiales</taxon>
        <taxon>Mollisiaceae</taxon>
        <taxon>Phialocephala</taxon>
        <taxon>Phialocephala fortinii species complex</taxon>
    </lineage>
</organism>
<dbReference type="Gene3D" id="3.30.300.30">
    <property type="match status" value="1"/>
</dbReference>
<dbReference type="InterPro" id="IPR045851">
    <property type="entry name" value="AMP-bd_C_sf"/>
</dbReference>
<feature type="transmembrane region" description="Helical" evidence="1">
    <location>
        <begin position="676"/>
        <end position="697"/>
    </location>
</feature>
<protein>
    <submittedName>
        <fullName evidence="3">Related to non-ribosomal peptide synthetase</fullName>
    </submittedName>
</protein>
<accession>A0A1L7WZN8</accession>
<reference evidence="3 4" key="1">
    <citation type="submission" date="2016-03" db="EMBL/GenBank/DDBJ databases">
        <authorList>
            <person name="Ploux O."/>
        </authorList>
    </citation>
    <scope>NUCLEOTIDE SEQUENCE [LARGE SCALE GENOMIC DNA]</scope>
    <source>
        <strain evidence="3 4">UAMH 11012</strain>
    </source>
</reference>
<dbReference type="InterPro" id="IPR000873">
    <property type="entry name" value="AMP-dep_synth/lig_dom"/>
</dbReference>
<feature type="transmembrane region" description="Helical" evidence="1">
    <location>
        <begin position="593"/>
        <end position="611"/>
    </location>
</feature>
<proteinExistence type="predicted"/>
<dbReference type="InterPro" id="IPR042099">
    <property type="entry name" value="ANL_N_sf"/>
</dbReference>
<gene>
    <name evidence="3" type="ORF">PAC_08122</name>
</gene>
<keyword evidence="4" id="KW-1185">Reference proteome</keyword>
<feature type="transmembrane region" description="Helical" evidence="1">
    <location>
        <begin position="709"/>
        <end position="730"/>
    </location>
</feature>
<dbReference type="Proteomes" id="UP000184330">
    <property type="component" value="Unassembled WGS sequence"/>
</dbReference>
<dbReference type="PANTHER" id="PTHR33927">
    <property type="entry name" value="TRANSMEMBRANE PROTEIN"/>
    <property type="match status" value="1"/>
</dbReference>
<feature type="transmembrane region" description="Helical" evidence="1">
    <location>
        <begin position="617"/>
        <end position="636"/>
    </location>
</feature>
<dbReference type="PANTHER" id="PTHR33927:SF5">
    <property type="entry name" value="ENZYME, PUTATIVE (AFU_ORTHOLOGUE AFUA_8G01222)-RELATED"/>
    <property type="match status" value="1"/>
</dbReference>
<feature type="transmembrane region" description="Helical" evidence="1">
    <location>
        <begin position="566"/>
        <end position="586"/>
    </location>
</feature>
<keyword evidence="1" id="KW-0812">Transmembrane</keyword>
<feature type="transmembrane region" description="Helical" evidence="1">
    <location>
        <begin position="648"/>
        <end position="670"/>
    </location>
</feature>
<dbReference type="SUPFAM" id="SSF56801">
    <property type="entry name" value="Acetyl-CoA synthetase-like"/>
    <property type="match status" value="1"/>
</dbReference>
<dbReference type="EMBL" id="FJOG01000011">
    <property type="protein sequence ID" value="CZR58231.1"/>
    <property type="molecule type" value="Genomic_DNA"/>
</dbReference>
<feature type="domain" description="AMP-dependent synthetase/ligase" evidence="2">
    <location>
        <begin position="255"/>
        <end position="349"/>
    </location>
</feature>
<dbReference type="STRING" id="576137.A0A1L7WZN8"/>
<keyword evidence="1" id="KW-1133">Transmembrane helix</keyword>
<evidence type="ECO:0000259" key="2">
    <source>
        <dbReference type="Pfam" id="PF00501"/>
    </source>
</evidence>
<evidence type="ECO:0000256" key="1">
    <source>
        <dbReference type="SAM" id="Phobius"/>
    </source>
</evidence>
<dbReference type="AlphaFoldDB" id="A0A1L7WZN8"/>
<dbReference type="InterPro" id="IPR052979">
    <property type="entry name" value="Adenylate-forming_domain"/>
</dbReference>
<feature type="transmembrane region" description="Helical" evidence="1">
    <location>
        <begin position="742"/>
        <end position="764"/>
    </location>
</feature>
<evidence type="ECO:0000313" key="4">
    <source>
        <dbReference type="Proteomes" id="UP000184330"/>
    </source>
</evidence>
<evidence type="ECO:0000313" key="3">
    <source>
        <dbReference type="EMBL" id="CZR58231.1"/>
    </source>
</evidence>
<dbReference type="Gene3D" id="3.40.50.12780">
    <property type="entry name" value="N-terminal domain of ligase-like"/>
    <property type="match status" value="2"/>
</dbReference>
<sequence length="972" mass="106453">MAMFQGLDGLQFSDQVLFNQFGRGQDVPTPFKTVHEAFEAIVDQHPNVIAVEQDGRNLTYHELEMAANGLANRLVLMGLEPRQRVCLVVQRSLPMTIAMLAILKSGCQYVPLDGQVTAESALQHIMKDTKAPFILCLEKFHEKVQKLAPHGTSIVVLDSSLEEPSSFTRPMVQVSKRDGAYAIYTSGSTGPPKGVDVAHSNVVNLLCNYSGNLNIRRGTQVAQLLSISFDMGQWEIFGTLMNGGTLLIRTSDWKQDYPNIKVVALAGEPCPKALADDWAQQVTFYNCCGPTEVTIVNTMHKHKTGKELSIGKPVPNTNVYILNKDENPVPIGQTGLMWVGGAAVSRGYLNLPELTSTRYKYDKFTNDGSIMFNTGDLCRWRPDGSITHEGRADDQGFRVELDSVSASMEATPGVSKACAIFSEQVLWGFYSTSSHVSEEEVKAVVENRQPYYAVPSKFVFRENLPMTSNGKIDKRALLASVGVTSAAAPSSTPVTTTIALTTLPNFSKPAPAILPSEKQHMQVIISSPSRVGTASSTDSEFPEKFAIPPKKGRHGLRAIRHRIFSLYRRLFSIVFVGNIVAVLCMIRFGKTGHALNNVSTAVAANLCMAVLMRQEHVINLLFTIACSVPTSAPMWLRRNCAKVYHIGGLHSGCAIASVIWLIIFTVGTTIANTDSAVLVVSYLIIALMLAMVGFAHPTMRQKYHDRFELVHRFAGWTALALFWAQTLVIADASRGAQSLGQALISSPGFWLLSIATSSVILPWLSLRKVTVRADVLSRHAVRLYFTYANPTVGTAIRLSERPLLEWHAFATIAKPNDKEFSVLVSNAGDWTKRQINTAPTKIWVRGVPACGVLRIAPLFRSIVLVATGSGIGPCLPVIYAKKVPARIFWSTPHPEQNFGHEVIEAVKDADPDAVIHNTKTMGRPDMVAITYRLLRESGAEAVAIISNKKLTQMVVYAMEARGIPAFGAIFDS</sequence>
<keyword evidence="1" id="KW-0472">Membrane</keyword>
<dbReference type="Pfam" id="PF00501">
    <property type="entry name" value="AMP-binding"/>
    <property type="match status" value="2"/>
</dbReference>
<name>A0A1L7WZN8_9HELO</name>
<dbReference type="OrthoDB" id="3142841at2759"/>
<feature type="domain" description="AMP-dependent synthetase/ligase" evidence="2">
    <location>
        <begin position="38"/>
        <end position="252"/>
    </location>
</feature>